<evidence type="ECO:0000256" key="5">
    <source>
        <dbReference type="ARBA" id="ARBA00031395"/>
    </source>
</evidence>
<dbReference type="GO" id="GO:0006546">
    <property type="term" value="P:glycine catabolic process"/>
    <property type="evidence" value="ECO:0007669"/>
    <property type="project" value="InterPro"/>
</dbReference>
<keyword evidence="12" id="KW-1185">Reference proteome</keyword>
<comment type="function">
    <text evidence="8">The glycine cleavage system catalyzes the degradation of glycine.</text>
</comment>
<evidence type="ECO:0000256" key="4">
    <source>
        <dbReference type="ARBA" id="ARBA00022679"/>
    </source>
</evidence>
<sequence>MRVIRRAPLLRPASLGAVYVPARTLAAASDAPLRKTPLHATHVALGGKMVPFGGWDMPVQYPDGIVKSHEHTRTSAGLFDVSHMLGVIIRGKDRVKFMESITPCHVSALAEGFGSLTVIPNEKGGIIDDCIVTNAGNHLYMVINAGHETIDLPHIKQYMDKFVATGGDVSLETLSENGILALQGPKAAEVLQKLVSVDLTQMVFGQAASMAVAGIKDCYVARSGYTGEDGFEIAVPKGSGATHGVVKLWETFMADKAVLPIGLGARDSLRLEAGLCLYGNDLDPTTSPGEASLVWVVSKARRTPGAFVGSERILDEINNKTWARKRVGFTIKGAPARQGEAVLNADGVQVGVVTSGSHSPILKQGIGMAYVPPALSKDGTELYVMLRKKKQPITITKMPFVPQNYYRGPAKA</sequence>
<evidence type="ECO:0000313" key="12">
    <source>
        <dbReference type="Proteomes" id="UP000037460"/>
    </source>
</evidence>
<feature type="domain" description="GCVT N-terminal" evidence="9">
    <location>
        <begin position="38"/>
        <end position="299"/>
    </location>
</feature>
<dbReference type="Pfam" id="PF01571">
    <property type="entry name" value="GCV_T"/>
    <property type="match status" value="1"/>
</dbReference>
<gene>
    <name evidence="11" type="ORF">Ctob_009194</name>
</gene>
<dbReference type="SUPFAM" id="SSF103025">
    <property type="entry name" value="Folate-binding domain"/>
    <property type="match status" value="1"/>
</dbReference>
<dbReference type="Gene3D" id="4.10.1250.10">
    <property type="entry name" value="Aminomethyltransferase fragment"/>
    <property type="match status" value="1"/>
</dbReference>
<dbReference type="InterPro" id="IPR006222">
    <property type="entry name" value="GCVT_N"/>
</dbReference>
<dbReference type="InterPro" id="IPR027266">
    <property type="entry name" value="TrmE/GcvT-like"/>
</dbReference>
<feature type="binding site" evidence="7">
    <location>
        <position position="232"/>
    </location>
    <ligand>
        <name>substrate</name>
    </ligand>
</feature>
<dbReference type="InterPro" id="IPR013977">
    <property type="entry name" value="GcvT_C"/>
</dbReference>
<dbReference type="NCBIfam" id="NF001567">
    <property type="entry name" value="PRK00389.1"/>
    <property type="match status" value="1"/>
</dbReference>
<dbReference type="GO" id="GO:0005739">
    <property type="term" value="C:mitochondrion"/>
    <property type="evidence" value="ECO:0007669"/>
    <property type="project" value="UniProtKB-SubCell"/>
</dbReference>
<evidence type="ECO:0000313" key="11">
    <source>
        <dbReference type="EMBL" id="KOO24557.1"/>
    </source>
</evidence>
<dbReference type="GO" id="GO:0004047">
    <property type="term" value="F:aminomethyltransferase activity"/>
    <property type="evidence" value="ECO:0007669"/>
    <property type="project" value="UniProtKB-EC"/>
</dbReference>
<evidence type="ECO:0000259" key="9">
    <source>
        <dbReference type="Pfam" id="PF01571"/>
    </source>
</evidence>
<dbReference type="OrthoDB" id="10263536at2759"/>
<dbReference type="Gene3D" id="3.30.1360.120">
    <property type="entry name" value="Probable tRNA modification gtpase trme, domain 1"/>
    <property type="match status" value="1"/>
</dbReference>
<dbReference type="NCBIfam" id="TIGR00528">
    <property type="entry name" value="gcvT"/>
    <property type="match status" value="1"/>
</dbReference>
<dbReference type="EC" id="2.1.2.10" evidence="2 8"/>
<dbReference type="SUPFAM" id="SSF101790">
    <property type="entry name" value="Aminomethyltransferase beta-barrel domain"/>
    <property type="match status" value="1"/>
</dbReference>
<dbReference type="InterPro" id="IPR006223">
    <property type="entry name" value="GcvT"/>
</dbReference>
<evidence type="ECO:0000259" key="10">
    <source>
        <dbReference type="Pfam" id="PF08669"/>
    </source>
</evidence>
<dbReference type="Gene3D" id="2.40.30.110">
    <property type="entry name" value="Aminomethyltransferase beta-barrel domains"/>
    <property type="match status" value="1"/>
</dbReference>
<dbReference type="FunFam" id="3.30.70.1400:FF:000001">
    <property type="entry name" value="Aminomethyltransferase"/>
    <property type="match status" value="1"/>
</dbReference>
<dbReference type="EMBL" id="JWZX01003081">
    <property type="protein sequence ID" value="KOO24557.1"/>
    <property type="molecule type" value="Genomic_DNA"/>
</dbReference>
<dbReference type="PIRSF" id="PIRSF006487">
    <property type="entry name" value="GcvT"/>
    <property type="match status" value="1"/>
</dbReference>
<evidence type="ECO:0000256" key="2">
    <source>
        <dbReference type="ARBA" id="ARBA00012616"/>
    </source>
</evidence>
<dbReference type="PANTHER" id="PTHR43757:SF2">
    <property type="entry name" value="AMINOMETHYLTRANSFERASE, MITOCHONDRIAL"/>
    <property type="match status" value="1"/>
</dbReference>
<evidence type="ECO:0000256" key="6">
    <source>
        <dbReference type="ARBA" id="ARBA00047665"/>
    </source>
</evidence>
<comment type="subunit">
    <text evidence="8">The glycine cleavage system is composed of four proteins: P, T, L and H.</text>
</comment>
<comment type="caution">
    <text evidence="11">The sequence shown here is derived from an EMBL/GenBank/DDBJ whole genome shotgun (WGS) entry which is preliminary data.</text>
</comment>
<organism evidence="11 12">
    <name type="scientific">Chrysochromulina tobinii</name>
    <dbReference type="NCBI Taxonomy" id="1460289"/>
    <lineage>
        <taxon>Eukaryota</taxon>
        <taxon>Haptista</taxon>
        <taxon>Haptophyta</taxon>
        <taxon>Prymnesiophyceae</taxon>
        <taxon>Prymnesiales</taxon>
        <taxon>Chrysochromulinaceae</taxon>
        <taxon>Chrysochromulina</taxon>
    </lineage>
</organism>
<dbReference type="PANTHER" id="PTHR43757">
    <property type="entry name" value="AMINOMETHYLTRANSFERASE"/>
    <property type="match status" value="1"/>
</dbReference>
<keyword evidence="4 8" id="KW-0808">Transferase</keyword>
<dbReference type="Proteomes" id="UP000037460">
    <property type="component" value="Unassembled WGS sequence"/>
</dbReference>
<dbReference type="InterPro" id="IPR029043">
    <property type="entry name" value="GcvT/YgfZ_C"/>
</dbReference>
<evidence type="ECO:0000256" key="1">
    <source>
        <dbReference type="ARBA" id="ARBA00008609"/>
    </source>
</evidence>
<dbReference type="GO" id="GO:0008483">
    <property type="term" value="F:transaminase activity"/>
    <property type="evidence" value="ECO:0007669"/>
    <property type="project" value="UniProtKB-KW"/>
</dbReference>
<dbReference type="Gene3D" id="3.30.70.1400">
    <property type="entry name" value="Aminomethyltransferase beta-barrel domains"/>
    <property type="match status" value="1"/>
</dbReference>
<accession>A0A0M0JDY7</accession>
<dbReference type="InterPro" id="IPR028896">
    <property type="entry name" value="GcvT/YgfZ/DmdA"/>
</dbReference>
<dbReference type="Pfam" id="PF08669">
    <property type="entry name" value="GCV_T_C"/>
    <property type="match status" value="1"/>
</dbReference>
<comment type="similarity">
    <text evidence="1 8">Belongs to the GcvT family.</text>
</comment>
<proteinExistence type="inferred from homology"/>
<dbReference type="GO" id="GO:0005960">
    <property type="term" value="C:glycine cleavage complex"/>
    <property type="evidence" value="ECO:0007669"/>
    <property type="project" value="InterPro"/>
</dbReference>
<protein>
    <recommendedName>
        <fullName evidence="2 8">Aminomethyltransferase</fullName>
        <ecNumber evidence="2 8">2.1.2.10</ecNumber>
    </recommendedName>
    <alternativeName>
        <fullName evidence="5 8">Glycine cleavage system T protein</fullName>
    </alternativeName>
</protein>
<name>A0A0M0JDY7_9EUKA</name>
<keyword evidence="8" id="KW-0809">Transit peptide</keyword>
<comment type="catalytic activity">
    <reaction evidence="6 8">
        <text>N(6)-[(R)-S(8)-aminomethyldihydrolipoyl]-L-lysyl-[protein] + (6S)-5,6,7,8-tetrahydrofolate = N(6)-[(R)-dihydrolipoyl]-L-lysyl-[protein] + (6R)-5,10-methylene-5,6,7,8-tetrahydrofolate + NH4(+)</text>
        <dbReference type="Rhea" id="RHEA:16945"/>
        <dbReference type="Rhea" id="RHEA-COMP:10475"/>
        <dbReference type="Rhea" id="RHEA-COMP:10492"/>
        <dbReference type="ChEBI" id="CHEBI:15636"/>
        <dbReference type="ChEBI" id="CHEBI:28938"/>
        <dbReference type="ChEBI" id="CHEBI:57453"/>
        <dbReference type="ChEBI" id="CHEBI:83100"/>
        <dbReference type="ChEBI" id="CHEBI:83143"/>
        <dbReference type="EC" id="2.1.2.10"/>
    </reaction>
</comment>
<evidence type="ECO:0000256" key="8">
    <source>
        <dbReference type="RuleBase" id="RU003981"/>
    </source>
</evidence>
<evidence type="ECO:0000256" key="7">
    <source>
        <dbReference type="PIRSR" id="PIRSR006487-1"/>
    </source>
</evidence>
<evidence type="ECO:0000256" key="3">
    <source>
        <dbReference type="ARBA" id="ARBA00022576"/>
    </source>
</evidence>
<keyword evidence="3 8" id="KW-0032">Aminotransferase</keyword>
<keyword evidence="8" id="KW-0496">Mitochondrion</keyword>
<dbReference type="AlphaFoldDB" id="A0A0M0JDY7"/>
<comment type="subcellular location">
    <subcellularLocation>
        <location evidence="8">Mitochondrion</location>
    </subcellularLocation>
</comment>
<reference evidence="12" key="1">
    <citation type="journal article" date="2015" name="PLoS Genet.">
        <title>Genome Sequence and Transcriptome Analyses of Chrysochromulina tobin: Metabolic Tools for Enhanced Algal Fitness in the Prominent Order Prymnesiales (Haptophyceae).</title>
        <authorList>
            <person name="Hovde B.T."/>
            <person name="Deodato C.R."/>
            <person name="Hunsperger H.M."/>
            <person name="Ryken S.A."/>
            <person name="Yost W."/>
            <person name="Jha R.K."/>
            <person name="Patterson J."/>
            <person name="Monnat R.J. Jr."/>
            <person name="Barlow S.B."/>
            <person name="Starkenburg S.R."/>
            <person name="Cattolico R.A."/>
        </authorList>
    </citation>
    <scope>NUCLEOTIDE SEQUENCE</scope>
    <source>
        <strain evidence="12">CCMP291</strain>
    </source>
</reference>
<feature type="domain" description="Aminomethyltransferase C-terminal" evidence="10">
    <location>
        <begin position="324"/>
        <end position="401"/>
    </location>
</feature>